<sequence>MLSLRFFSTSAVLLHTFPPFQTALVQPRALHLRSARLTKMVFNFISMSKLYFLLVSFLLLMASRHSAAMSPCFLKTASRIVALLRFTL</sequence>
<proteinExistence type="predicted"/>
<keyword evidence="2" id="KW-1185">Reference proteome</keyword>
<gene>
    <name evidence="1" type="ORF">L1987_53717</name>
</gene>
<accession>A0ACB9EXF1</accession>
<name>A0ACB9EXF1_9ASTR</name>
<dbReference type="EMBL" id="CM042034">
    <property type="protein sequence ID" value="KAI3763263.1"/>
    <property type="molecule type" value="Genomic_DNA"/>
</dbReference>
<evidence type="ECO:0000313" key="1">
    <source>
        <dbReference type="EMBL" id="KAI3763263.1"/>
    </source>
</evidence>
<organism evidence="1 2">
    <name type="scientific">Smallanthus sonchifolius</name>
    <dbReference type="NCBI Taxonomy" id="185202"/>
    <lineage>
        <taxon>Eukaryota</taxon>
        <taxon>Viridiplantae</taxon>
        <taxon>Streptophyta</taxon>
        <taxon>Embryophyta</taxon>
        <taxon>Tracheophyta</taxon>
        <taxon>Spermatophyta</taxon>
        <taxon>Magnoliopsida</taxon>
        <taxon>eudicotyledons</taxon>
        <taxon>Gunneridae</taxon>
        <taxon>Pentapetalae</taxon>
        <taxon>asterids</taxon>
        <taxon>campanulids</taxon>
        <taxon>Asterales</taxon>
        <taxon>Asteraceae</taxon>
        <taxon>Asteroideae</taxon>
        <taxon>Heliantheae alliance</taxon>
        <taxon>Millerieae</taxon>
        <taxon>Smallanthus</taxon>
    </lineage>
</organism>
<comment type="caution">
    <text evidence="1">The sequence shown here is derived from an EMBL/GenBank/DDBJ whole genome shotgun (WGS) entry which is preliminary data.</text>
</comment>
<reference evidence="2" key="1">
    <citation type="journal article" date="2022" name="Mol. Ecol. Resour.">
        <title>The genomes of chicory, endive, great burdock and yacon provide insights into Asteraceae palaeo-polyploidization history and plant inulin production.</title>
        <authorList>
            <person name="Fan W."/>
            <person name="Wang S."/>
            <person name="Wang H."/>
            <person name="Wang A."/>
            <person name="Jiang F."/>
            <person name="Liu H."/>
            <person name="Zhao H."/>
            <person name="Xu D."/>
            <person name="Zhang Y."/>
        </authorList>
    </citation>
    <scope>NUCLEOTIDE SEQUENCE [LARGE SCALE GENOMIC DNA]</scope>
    <source>
        <strain evidence="2">cv. Yunnan</strain>
    </source>
</reference>
<evidence type="ECO:0000313" key="2">
    <source>
        <dbReference type="Proteomes" id="UP001056120"/>
    </source>
</evidence>
<dbReference type="Proteomes" id="UP001056120">
    <property type="component" value="Linkage Group LG17"/>
</dbReference>
<protein>
    <submittedName>
        <fullName evidence="1">Uncharacterized protein</fullName>
    </submittedName>
</protein>
<reference evidence="1 2" key="2">
    <citation type="journal article" date="2022" name="Mol. Ecol. Resour.">
        <title>The genomes of chicory, endive, great burdock and yacon provide insights into Asteraceae paleo-polyploidization history and plant inulin production.</title>
        <authorList>
            <person name="Fan W."/>
            <person name="Wang S."/>
            <person name="Wang H."/>
            <person name="Wang A."/>
            <person name="Jiang F."/>
            <person name="Liu H."/>
            <person name="Zhao H."/>
            <person name="Xu D."/>
            <person name="Zhang Y."/>
        </authorList>
    </citation>
    <scope>NUCLEOTIDE SEQUENCE [LARGE SCALE GENOMIC DNA]</scope>
    <source>
        <strain evidence="2">cv. Yunnan</strain>
        <tissue evidence="1">Leaves</tissue>
    </source>
</reference>